<sequence length="58" mass="6540">MSETEVPFDGEVEVPSREEGPADAEETAEESEEPDIEAPEADFVEQHIEVDLDDDDYR</sequence>
<keyword evidence="3" id="KW-1185">Reference proteome</keyword>
<evidence type="ECO:0000256" key="1">
    <source>
        <dbReference type="SAM" id="MobiDB-lite"/>
    </source>
</evidence>
<accession>A0A852ZKL5</accession>
<evidence type="ECO:0000313" key="3">
    <source>
        <dbReference type="Proteomes" id="UP000579605"/>
    </source>
</evidence>
<evidence type="ECO:0000313" key="2">
    <source>
        <dbReference type="EMBL" id="NYH88916.1"/>
    </source>
</evidence>
<dbReference type="EMBL" id="JACBZH010000001">
    <property type="protein sequence ID" value="NYH88916.1"/>
    <property type="molecule type" value="Genomic_DNA"/>
</dbReference>
<reference evidence="2 3" key="1">
    <citation type="submission" date="2020-07" db="EMBL/GenBank/DDBJ databases">
        <title>Sequencing the genomes of 1000 actinobacteria strains.</title>
        <authorList>
            <person name="Klenk H.-P."/>
        </authorList>
    </citation>
    <scope>NUCLEOTIDE SEQUENCE [LARGE SCALE GENOMIC DNA]</scope>
    <source>
        <strain evidence="2 3">DSM 18448</strain>
    </source>
</reference>
<dbReference type="AlphaFoldDB" id="A0A852ZKL5"/>
<feature type="region of interest" description="Disordered" evidence="1">
    <location>
        <begin position="1"/>
        <end position="58"/>
    </location>
</feature>
<organism evidence="2 3">
    <name type="scientific">Actinopolymorpha rutila</name>
    <dbReference type="NCBI Taxonomy" id="446787"/>
    <lineage>
        <taxon>Bacteria</taxon>
        <taxon>Bacillati</taxon>
        <taxon>Actinomycetota</taxon>
        <taxon>Actinomycetes</taxon>
        <taxon>Propionibacteriales</taxon>
        <taxon>Actinopolymorphaceae</taxon>
        <taxon>Actinopolymorpha</taxon>
    </lineage>
</organism>
<gene>
    <name evidence="2" type="ORF">F4554_001554</name>
</gene>
<comment type="caution">
    <text evidence="2">The sequence shown here is derived from an EMBL/GenBank/DDBJ whole genome shotgun (WGS) entry which is preliminary data.</text>
</comment>
<dbReference type="RefSeq" id="WP_179786739.1">
    <property type="nucleotide sequence ID" value="NZ_BAAARR010000003.1"/>
</dbReference>
<dbReference type="Proteomes" id="UP000579605">
    <property type="component" value="Unassembled WGS sequence"/>
</dbReference>
<proteinExistence type="predicted"/>
<feature type="compositionally biased region" description="Acidic residues" evidence="1">
    <location>
        <begin position="21"/>
        <end position="43"/>
    </location>
</feature>
<feature type="compositionally biased region" description="Acidic residues" evidence="1">
    <location>
        <begin position="1"/>
        <end position="12"/>
    </location>
</feature>
<name>A0A852ZKL5_9ACTN</name>
<protein>
    <submittedName>
        <fullName evidence="2">Uncharacterized protein</fullName>
    </submittedName>
</protein>